<evidence type="ECO:0000313" key="3">
    <source>
        <dbReference type="Proteomes" id="UP000585474"/>
    </source>
</evidence>
<accession>A0A7J0H9K0</accession>
<feature type="region of interest" description="Disordered" evidence="1">
    <location>
        <begin position="39"/>
        <end position="80"/>
    </location>
</feature>
<keyword evidence="3" id="KW-1185">Reference proteome</keyword>
<protein>
    <submittedName>
        <fullName evidence="2">Stress induced protein</fullName>
    </submittedName>
</protein>
<dbReference type="EMBL" id="BJWL01000028">
    <property type="protein sequence ID" value="GFZ19635.1"/>
    <property type="molecule type" value="Genomic_DNA"/>
</dbReference>
<dbReference type="Proteomes" id="UP000585474">
    <property type="component" value="Unassembled WGS sequence"/>
</dbReference>
<sequence>MRIYEFGGGRPWAVVGAGGWREVAMFSLLSGLPEVVGDRERGGRKAKGKTFISGGKSHEAQEHLAQGRSQEGSEEGRWGRSSWGDGRLLGLGSAVVIFVLARDFLQVCKVCSHCLQSSRQLKDLYISRSIHVIQGATQGHEQHAHATV</sequence>
<gene>
    <name evidence="2" type="ORF">Acr_28g0003400</name>
</gene>
<name>A0A7J0H9K0_9ERIC</name>
<evidence type="ECO:0000256" key="1">
    <source>
        <dbReference type="SAM" id="MobiDB-lite"/>
    </source>
</evidence>
<evidence type="ECO:0000313" key="2">
    <source>
        <dbReference type="EMBL" id="GFZ19635.1"/>
    </source>
</evidence>
<dbReference type="AlphaFoldDB" id="A0A7J0H9K0"/>
<proteinExistence type="predicted"/>
<comment type="caution">
    <text evidence="2">The sequence shown here is derived from an EMBL/GenBank/DDBJ whole genome shotgun (WGS) entry which is preliminary data.</text>
</comment>
<reference evidence="2 3" key="1">
    <citation type="submission" date="2019-07" db="EMBL/GenBank/DDBJ databases">
        <title>De Novo Assembly of kiwifruit Actinidia rufa.</title>
        <authorList>
            <person name="Sugita-Konishi S."/>
            <person name="Sato K."/>
            <person name="Mori E."/>
            <person name="Abe Y."/>
            <person name="Kisaki G."/>
            <person name="Hamano K."/>
            <person name="Suezawa K."/>
            <person name="Otani M."/>
            <person name="Fukuda T."/>
            <person name="Manabe T."/>
            <person name="Gomi K."/>
            <person name="Tabuchi M."/>
            <person name="Akimitsu K."/>
            <person name="Kataoka I."/>
        </authorList>
    </citation>
    <scope>NUCLEOTIDE SEQUENCE [LARGE SCALE GENOMIC DNA]</scope>
    <source>
        <strain evidence="3">cv. Fuchu</strain>
    </source>
</reference>
<organism evidence="2 3">
    <name type="scientific">Actinidia rufa</name>
    <dbReference type="NCBI Taxonomy" id="165716"/>
    <lineage>
        <taxon>Eukaryota</taxon>
        <taxon>Viridiplantae</taxon>
        <taxon>Streptophyta</taxon>
        <taxon>Embryophyta</taxon>
        <taxon>Tracheophyta</taxon>
        <taxon>Spermatophyta</taxon>
        <taxon>Magnoliopsida</taxon>
        <taxon>eudicotyledons</taxon>
        <taxon>Gunneridae</taxon>
        <taxon>Pentapetalae</taxon>
        <taxon>asterids</taxon>
        <taxon>Ericales</taxon>
        <taxon>Actinidiaceae</taxon>
        <taxon>Actinidia</taxon>
    </lineage>
</organism>